<dbReference type="InterPro" id="IPR020845">
    <property type="entry name" value="AMP-binding_CS"/>
</dbReference>
<dbReference type="Pfam" id="PF00975">
    <property type="entry name" value="Thioesterase"/>
    <property type="match status" value="1"/>
</dbReference>
<dbReference type="Gene3D" id="3.30.300.30">
    <property type="match status" value="3"/>
</dbReference>
<dbReference type="NCBIfam" id="TIGR01720">
    <property type="entry name" value="NRPS-para261"/>
    <property type="match status" value="1"/>
</dbReference>
<keyword evidence="5" id="KW-0677">Repeat</keyword>
<dbReference type="FunFam" id="3.30.300.30:FF:000010">
    <property type="entry name" value="Enterobactin synthetase component F"/>
    <property type="match status" value="1"/>
</dbReference>
<dbReference type="Gene3D" id="3.40.50.1820">
    <property type="entry name" value="alpha/beta hydrolase"/>
    <property type="match status" value="1"/>
</dbReference>
<accession>A0A239CH93</accession>
<dbReference type="GO" id="GO:0072330">
    <property type="term" value="P:monocarboxylic acid biosynthetic process"/>
    <property type="evidence" value="ECO:0007669"/>
    <property type="project" value="UniProtKB-ARBA"/>
</dbReference>
<dbReference type="EMBL" id="FZOW01000001">
    <property type="protein sequence ID" value="SNS19585.1"/>
    <property type="molecule type" value="Genomic_DNA"/>
</dbReference>
<dbReference type="FunFam" id="2.30.38.10:FF:000001">
    <property type="entry name" value="Non-ribosomal peptide synthetase PvdI"/>
    <property type="match status" value="1"/>
</dbReference>
<dbReference type="InterPro" id="IPR036736">
    <property type="entry name" value="ACP-like_sf"/>
</dbReference>
<dbReference type="InterPro" id="IPR029058">
    <property type="entry name" value="AB_hydrolase_fold"/>
</dbReference>
<dbReference type="SUPFAM" id="SSF53474">
    <property type="entry name" value="alpha/beta-Hydrolases"/>
    <property type="match status" value="1"/>
</dbReference>
<dbReference type="PANTHER" id="PTHR45527:SF1">
    <property type="entry name" value="FATTY ACID SYNTHASE"/>
    <property type="match status" value="1"/>
</dbReference>
<dbReference type="Gene3D" id="2.30.38.10">
    <property type="entry name" value="Luciferase, Domain 3"/>
    <property type="match status" value="2"/>
</dbReference>
<dbReference type="InterPro" id="IPR006162">
    <property type="entry name" value="Ppantetheine_attach_site"/>
</dbReference>
<dbReference type="PANTHER" id="PTHR45527">
    <property type="entry name" value="NONRIBOSOMAL PEPTIDE SYNTHETASE"/>
    <property type="match status" value="1"/>
</dbReference>
<dbReference type="InterPro" id="IPR045851">
    <property type="entry name" value="AMP-bd_C_sf"/>
</dbReference>
<dbReference type="Gene3D" id="1.10.1200.10">
    <property type="entry name" value="ACP-like"/>
    <property type="match status" value="2"/>
</dbReference>
<dbReference type="Gene3D" id="3.30.559.30">
    <property type="entry name" value="Nonribosomal peptide synthetase, condensation domain"/>
    <property type="match status" value="4"/>
</dbReference>
<dbReference type="InterPro" id="IPR042099">
    <property type="entry name" value="ANL_N_sf"/>
</dbReference>
<feature type="domain" description="Carrier" evidence="7">
    <location>
        <begin position="3509"/>
        <end position="3584"/>
    </location>
</feature>
<keyword evidence="9" id="KW-1185">Reference proteome</keyword>
<evidence type="ECO:0000256" key="4">
    <source>
        <dbReference type="ARBA" id="ARBA00022553"/>
    </source>
</evidence>
<dbReference type="Pfam" id="PF13193">
    <property type="entry name" value="AMP-binding_C"/>
    <property type="match status" value="3"/>
</dbReference>
<evidence type="ECO:0000313" key="8">
    <source>
        <dbReference type="EMBL" id="SNS19585.1"/>
    </source>
</evidence>
<dbReference type="NCBIfam" id="TIGR01733">
    <property type="entry name" value="AA-adenyl-dom"/>
    <property type="match status" value="3"/>
</dbReference>
<dbReference type="InterPro" id="IPR025110">
    <property type="entry name" value="AMP-bd_C"/>
</dbReference>
<dbReference type="PROSITE" id="PS00455">
    <property type="entry name" value="AMP_BINDING"/>
    <property type="match status" value="2"/>
</dbReference>
<dbReference type="FunFam" id="3.40.50.980:FF:000001">
    <property type="entry name" value="Non-ribosomal peptide synthetase"/>
    <property type="match status" value="1"/>
</dbReference>
<dbReference type="Pfam" id="PF00550">
    <property type="entry name" value="PP-binding"/>
    <property type="match status" value="3"/>
</dbReference>
<dbReference type="GO" id="GO:0031177">
    <property type="term" value="F:phosphopantetheine binding"/>
    <property type="evidence" value="ECO:0007669"/>
    <property type="project" value="InterPro"/>
</dbReference>
<feature type="domain" description="Carrier" evidence="7">
    <location>
        <begin position="2449"/>
        <end position="2524"/>
    </location>
</feature>
<dbReference type="SUPFAM" id="SSF47336">
    <property type="entry name" value="ACP-like"/>
    <property type="match status" value="3"/>
</dbReference>
<evidence type="ECO:0000259" key="7">
    <source>
        <dbReference type="PROSITE" id="PS50075"/>
    </source>
</evidence>
<protein>
    <submittedName>
        <fullName evidence="8">Non-ribosomal peptide synthase domain TIGR01720/amino acid adenylation domain-containing protein</fullName>
    </submittedName>
</protein>
<evidence type="ECO:0000256" key="3">
    <source>
        <dbReference type="ARBA" id="ARBA00022450"/>
    </source>
</evidence>
<dbReference type="InterPro" id="IPR000873">
    <property type="entry name" value="AMP-dep_synth/lig_dom"/>
</dbReference>
<dbReference type="FunFam" id="1.10.1200.10:FF:000005">
    <property type="entry name" value="Nonribosomal peptide synthetase 1"/>
    <property type="match status" value="1"/>
</dbReference>
<dbReference type="InterPro" id="IPR023213">
    <property type="entry name" value="CAT-like_dom_sf"/>
</dbReference>
<dbReference type="OrthoDB" id="4506464at2"/>
<keyword evidence="6" id="KW-0045">Antibiotic biosynthesis</keyword>
<dbReference type="Gene3D" id="3.30.559.10">
    <property type="entry name" value="Chloramphenicol acetyltransferase-like domain"/>
    <property type="match status" value="4"/>
</dbReference>
<dbReference type="GO" id="GO:0005737">
    <property type="term" value="C:cytoplasm"/>
    <property type="evidence" value="ECO:0007669"/>
    <property type="project" value="TreeGrafter"/>
</dbReference>
<dbReference type="Proteomes" id="UP000198327">
    <property type="component" value="Unassembled WGS sequence"/>
</dbReference>
<dbReference type="NCBIfam" id="NF003417">
    <property type="entry name" value="PRK04813.1"/>
    <property type="match status" value="3"/>
</dbReference>
<proteinExistence type="inferred from homology"/>
<organism evidence="8 9">
    <name type="scientific">Rhodococcoides kyotonense</name>
    <dbReference type="NCBI Taxonomy" id="398843"/>
    <lineage>
        <taxon>Bacteria</taxon>
        <taxon>Bacillati</taxon>
        <taxon>Actinomycetota</taxon>
        <taxon>Actinomycetes</taxon>
        <taxon>Mycobacteriales</taxon>
        <taxon>Nocardiaceae</taxon>
        <taxon>Rhodococcoides</taxon>
    </lineage>
</organism>
<gene>
    <name evidence="8" type="ORF">SAMN05421642_10121</name>
</gene>
<dbReference type="CDD" id="cd19543">
    <property type="entry name" value="DCL_NRPS"/>
    <property type="match status" value="1"/>
</dbReference>
<dbReference type="Pfam" id="PF00668">
    <property type="entry name" value="Condensation"/>
    <property type="match status" value="4"/>
</dbReference>
<dbReference type="Pfam" id="PF00501">
    <property type="entry name" value="AMP-binding"/>
    <property type="match status" value="3"/>
</dbReference>
<dbReference type="GO" id="GO:0017000">
    <property type="term" value="P:antibiotic biosynthetic process"/>
    <property type="evidence" value="ECO:0007669"/>
    <property type="project" value="UniProtKB-KW"/>
</dbReference>
<dbReference type="STRING" id="398843.A3K89_01770"/>
<dbReference type="FunFam" id="1.10.1200.10:FF:000016">
    <property type="entry name" value="Non-ribosomal peptide synthase"/>
    <property type="match status" value="1"/>
</dbReference>
<reference evidence="9" key="1">
    <citation type="submission" date="2017-06" db="EMBL/GenBank/DDBJ databases">
        <authorList>
            <person name="Varghese N."/>
            <person name="Submissions S."/>
        </authorList>
    </citation>
    <scope>NUCLEOTIDE SEQUENCE [LARGE SCALE GENOMIC DNA]</scope>
    <source>
        <strain evidence="9">JCM 23211</strain>
    </source>
</reference>
<dbReference type="SUPFAM" id="SSF56801">
    <property type="entry name" value="Acetyl-CoA synthetase-like"/>
    <property type="match status" value="3"/>
</dbReference>
<dbReference type="Gene3D" id="3.40.50.980">
    <property type="match status" value="4"/>
</dbReference>
<dbReference type="InterPro" id="IPR010071">
    <property type="entry name" value="AA_adenyl_dom"/>
</dbReference>
<dbReference type="InterPro" id="IPR001031">
    <property type="entry name" value="Thioesterase"/>
</dbReference>
<dbReference type="GO" id="GO:0003824">
    <property type="term" value="F:catalytic activity"/>
    <property type="evidence" value="ECO:0007669"/>
    <property type="project" value="InterPro"/>
</dbReference>
<dbReference type="FunFam" id="3.40.50.12780:FF:000012">
    <property type="entry name" value="Non-ribosomal peptide synthetase"/>
    <property type="match status" value="1"/>
</dbReference>
<dbReference type="InterPro" id="IPR001242">
    <property type="entry name" value="Condensation_dom"/>
</dbReference>
<evidence type="ECO:0000313" key="9">
    <source>
        <dbReference type="Proteomes" id="UP000198327"/>
    </source>
</evidence>
<dbReference type="GO" id="GO:0043041">
    <property type="term" value="P:amino acid activation for nonribosomal peptide biosynthetic process"/>
    <property type="evidence" value="ECO:0007669"/>
    <property type="project" value="TreeGrafter"/>
</dbReference>
<dbReference type="InterPro" id="IPR010060">
    <property type="entry name" value="NRPS_synth"/>
</dbReference>
<name>A0A239CH93_9NOCA</name>
<dbReference type="SUPFAM" id="SSF52777">
    <property type="entry name" value="CoA-dependent acyltransferases"/>
    <property type="match status" value="8"/>
</dbReference>
<keyword evidence="3" id="KW-0596">Phosphopantetheine</keyword>
<evidence type="ECO:0000256" key="5">
    <source>
        <dbReference type="ARBA" id="ARBA00022737"/>
    </source>
</evidence>
<dbReference type="FunFam" id="3.40.50.980:FF:000002">
    <property type="entry name" value="Enterobactin synthetase component F"/>
    <property type="match status" value="1"/>
</dbReference>
<sequence>SERIAVDASRGFDVTVDVPFRARLYRVSVDEFVLAIVVHHIAADGASMAPLAADVMVAYSARVNGEAPYWEPLEVQYADYTLWQRALLGSEDDSSSLVSSQLAFWSRELADLPDLLPLPIDRPRPAQQSMRGASVKFDIASAEHNALVDIAREGHSTVFMAVHALWSLLMSRLSGTEDIAVGTPIAGRGEAGLDKLVGMFVGTLVLRTEVSPHVSFAELLASTRAADLAAFDNTDVPFEKLVDELAPTRSTDHSPLFQVLLEFQNNERAHLELPDLDVTALEFDAGVAKFDLQLTMSERYDESGSPAGMSAAITYAVDLFDESTVRTFADRFATLVQAVTANPDRTVGDIDILADAERAVMQTSWNHDGRMPSADTLSARFDVAAQTFARSTAVVDGTTTYTYAELDARANRLARHLVSVGVGPETLVAVAMPRTADLAVVLLAVLKAGGGYLPVDVTYPADRLAFMLDDAHPVCVVSTAEDIGSVPADGITQVIVDDPATARAIDALSPDPIRTEDLNGATTADSIAYVIYTSGSTGRPKGVQVTHATVATLFENTIDKFGFDENDVWTMFHSYAFDFSVWELWGPLLYGGKLVVVDYYTARSPEKFRELLVAEQVTVLNQTPTAFYQFAEADRVAAAESGRLALRYVIFGGEALDLAQLGRWYARHAEDAPTLVNMYGITETTVHVSYLPLTEEFAASASASVIGQAIPGLTVSVRDHRLRLVPPGVTGEMYVSGAQLSRGYLGRTALTSTRFVADPDSVDGTRMYRTGDTARWNRDGSLEYLGRSDMQIQLHGFRIELGEIEAALLAYDGVAQAVVSVRDDGGGDRLVGYVVPEADRAIDSASVLDFVGTTLTSYMVPAALLVIDELPLTANGKLDRKALPAPDFASRVTQSRAPATPVEERLATLFAEVLGLDTVGVDDSFFALGGDSIMSIQLVSRAKAAGLVIAPRDIFERKTVASLAEVARFGSESVVVLEELPGGGVGNLPLTPIVQWMLERSEEFGRYTQTALLQLPPSIEADVLRRTVQAVLDRHDMLRARLYRTESGEWTETVAAVGSVGADTVLRRVTVDSVIGDEFSRVAAAELDAAADRLDPSAGRMVQMVWFAAESGAGRLLVVAHHLVIDGVSWRILVPDLATAWAQIAAGDEPVLADTGTSMRRWATGLADVAHSRSTELPLWTATLAGADPMIGSRALDSAVDVDATVERIRTSLPVDVTEHLLTTVPEAFHGSVNDGLLTGLAMALTAWRRERGADVDDALVSLEGHGREDGVVPGADLGRTIGWFTTIFPVRLDLAGIDLSDAFASGPAAGDAIKSIKEQLLEIPDHGIGFGLLRYLTDQGRQVLGGFERPQVSFNYLGRFSTGSSEDMADIGWIPVSDSTLGDAQNPNMPVPALLDINAVTTSTAGGPVLDATFAFPAGVLSAPDVQRLIELWIDALTALTTHATGSDAGGYTPSDLELVNVDQPTIIDLEQRFPALDDVWSMSPLQSGLLFHARLAGEVEHDTDGSLDTGVDAYMVQLGIELRGVVDPSRMKAAAQTLLDRHANLRTAFVHNANGDSVQVVQTGVQVPWKQVDLRGSGDSAEALETVLADDRARRFALDRAPLLRFTLITKADGEWRLLLTNHHILLDGWSTPLLIKELLTLYATAGDDSMLPRVPAYRDYLAWMSKQDPEVSTAQWVRALAGVEEPTLLAAADRGRRLSTVSLETSRSLSRETTAALRDRAAHRGSTLNTFVQSAWGLVLATLTGRTDVVFGATVSGRPPEIPGIESMIGLFINTLPVRVTLDPAESIGDLVDRIQVEQASLLDHHYMGLTDIQRAAGAGVAFDTLTVFESYPVDRAGLSEDTDIAGMRVADVVGTDAAHYPLTLVASVDDRLHLKAKFLPDLFTQDDVDRIIERVERVLDAVVSDDRRSLASVRLLSDGEHDELAPVSGIEGGSTKLLAHVFERAATLNPDHTALRYAGQSVDYRELDRRSSQLARLMLRRGVTAETFVALGLPRSIESVVSVWAVAKTGAAFVPVDPGYPRDRIDHMLSDSGARFGITVAAHREDLPTTLAGGETWIVLDGEATEAELAQMSAQPILETERVAGLDLSSAAYAIYTSGSTGLPKGVVATHSGLENFAIEQIERYSLTEESRTLHVSSPSFDASILEYLLAFGAGSTMVIVPPSVYGGDELKQIIADEGVTHAFITPAALASVDPAGLDEFRNVVVGGEAVPADLVASWAPGRNVYNGYGPTETTIMSNISEPLDGRSTLTIGGPIRAVDAVVLDGRMQPVPVGVQGELYISGAGLARGYHDRPGLTADRFVANPFGKPGTRMYRTGDVVRWTAEHTVEYVGRSDFQVKVRGFRIELGEIDAVLSEHPSIDFAATVGAESPSGATVLVSYVRPADHSSELDTSVLTEHAASSLPGHMVPSIIVPLERIPLTPVGKLDRRALPTPDFGAELAEYVAPRTAEEEAVASVFAEILGVERVGALDGFFDRGGDSLSATRVIARVNATTSSSLGVRAIFEAPTVAGLAALVKGSTSTDGRPVLRAVPRPAEIPLSLAQQRMWFINRFDPTSPAYNVPLVVRLTGAVDLPAMNAAVLDLLDRHESLRTTFPEGTAGPKQLIHAAEDVVSTVDVEAVTESELHGAVGRFAGVGFDVATEIPFRLALFSIGTDDLPVHVLAVVVHHISADGASMAPLARDVMTAYLSRARSSAPAWAPLEVQYADYTLWQRELLGAEDDRASVAARQLDFWSTTLRGLPDLLPLPTDRPRPGTQDFHGGRVKFTIDADIHRRVTEFARTRPATMFMIVHGAFASTLARLSGTQDIAISTPVAGRGEAALDDLVGMFVNTLVLRTVVDGAESFESLLARVVDADLDAFAHTEVPFERVVEVLNPTRSTAYSPLSQVALSFQNNDDARLELPGLLVEGVDIDVPVAKQDLQLLLSETFDDAGVPAGIDAAIDYATALFDPSTVESFADRFVRILDVVSTTPEVPLGDIDILTDVERSQLAPARGDASATPSTWPEILANAVRANPDGTALEFFDRRLTYRELDHMSTRIARILIDYGAGPETYVALALPRSIESVVATWAVTKSGAAFLPVDPNYPADRIAHMLGDSQSPIGLTLAAFRDQLPDTVTWLVVDDPEFVADAERYPTDGVTDADRTSSLHLDHPAYLIYTSGSTGRPKGVAVRHRGMVNLEDEVTRRFHPKRNSRVSHIASPSFDASVYEMTMAFGVGAILVIVPPGLYGGGDLADYLEGHRVSHAFLTPAALASIDGDRLGDLDVLAVGGEAVTPELVARWAPRRMMFNGYGPTETTIQASVGGPLVAGLPIDAGTPAIGFRYLVLDERLRPVPVGVPGELYIAGPGTARGYLYRFALTSERFVADPYGAPGERMYRTGDVVRWTRARTIEFVGRSDFQVKVRGFRIELGEIDAALTDHESVGFAATIGHTAPSGDTVLVSYVRVNDGHAVTPSQLIDFVGATLPRHMVPTAIVALDEIPLTPVGKLDRRALPVPELASASVPYRAPSTPTESAVTAVFAEVLGVATVGVDDNFFDLGGTSLVATRIVPALETAVGVRVPLQALFLDPTAAGLAARIEAGEGTSTAGLDAAFSVVIPLRAQGSGTPLFCIHPGIGLSWGYSGIVRHLDEDRPVYGLQLPTISEGGEFESIQALAQRYVAEIRAVQPEGPYNVLGWSLGGAIAHAVGVELRSSGAEVESLTIMDSYILEPTESPTGQLTVEELLSGLGLDIDRDASEPALTYEGAVALLNEKFGQNTGLTPEHLERINAGFANSTALMNGFEPNTFDGDVLFFAAAHGSGDGIRRDPSQWNAFVTGEIVVRTVECAHNQMIEPDVLAEVGGELEIYIRS</sequence>
<dbReference type="CDD" id="cd19540">
    <property type="entry name" value="LCL_NRPS-like"/>
    <property type="match status" value="2"/>
</dbReference>
<dbReference type="SMART" id="SM00824">
    <property type="entry name" value="PKS_TE"/>
    <property type="match status" value="1"/>
</dbReference>
<dbReference type="InterPro" id="IPR020806">
    <property type="entry name" value="PKS_PP-bd"/>
</dbReference>
<dbReference type="GO" id="GO:0044550">
    <property type="term" value="P:secondary metabolite biosynthetic process"/>
    <property type="evidence" value="ECO:0007669"/>
    <property type="project" value="UniProtKB-ARBA"/>
</dbReference>
<feature type="domain" description="Carrier" evidence="7">
    <location>
        <begin position="897"/>
        <end position="971"/>
    </location>
</feature>
<dbReference type="InterPro" id="IPR020802">
    <property type="entry name" value="TesA-like"/>
</dbReference>
<dbReference type="UniPathway" id="UPA00011"/>
<dbReference type="PROSITE" id="PS50075">
    <property type="entry name" value="CARRIER"/>
    <property type="match status" value="3"/>
</dbReference>
<feature type="non-terminal residue" evidence="8">
    <location>
        <position position="1"/>
    </location>
</feature>
<dbReference type="InterPro" id="IPR009081">
    <property type="entry name" value="PP-bd_ACP"/>
</dbReference>
<dbReference type="PROSITE" id="PS00012">
    <property type="entry name" value="PHOSPHOPANTETHEINE"/>
    <property type="match status" value="1"/>
</dbReference>
<evidence type="ECO:0000256" key="6">
    <source>
        <dbReference type="ARBA" id="ARBA00023194"/>
    </source>
</evidence>
<comment type="similarity">
    <text evidence="2">Belongs to the ATP-dependent AMP-binding enzyme family.</text>
</comment>
<dbReference type="GO" id="GO:0008610">
    <property type="term" value="P:lipid biosynthetic process"/>
    <property type="evidence" value="ECO:0007669"/>
    <property type="project" value="UniProtKB-ARBA"/>
</dbReference>
<dbReference type="Gene3D" id="3.40.50.12780">
    <property type="entry name" value="N-terminal domain of ligase-like"/>
    <property type="match status" value="1"/>
</dbReference>
<dbReference type="SMART" id="SM00823">
    <property type="entry name" value="PKS_PP"/>
    <property type="match status" value="3"/>
</dbReference>
<evidence type="ECO:0000256" key="2">
    <source>
        <dbReference type="ARBA" id="ARBA00006432"/>
    </source>
</evidence>
<dbReference type="CDD" id="cd17643">
    <property type="entry name" value="A_NRPS_Cytc1-like"/>
    <property type="match status" value="1"/>
</dbReference>
<comment type="cofactor">
    <cofactor evidence="1">
        <name>pantetheine 4'-phosphate</name>
        <dbReference type="ChEBI" id="CHEBI:47942"/>
    </cofactor>
</comment>
<keyword evidence="4" id="KW-0597">Phosphoprotein</keyword>
<dbReference type="RefSeq" id="WP_089242573.1">
    <property type="nucleotide sequence ID" value="NZ_FZOW01000001.1"/>
</dbReference>
<evidence type="ECO:0000256" key="1">
    <source>
        <dbReference type="ARBA" id="ARBA00001957"/>
    </source>
</evidence>